<name>A0A505I5V8_ASPNG</name>
<feature type="signal peptide" evidence="5">
    <location>
        <begin position="1"/>
        <end position="19"/>
    </location>
</feature>
<feature type="chain" id="PRO_5021320836" evidence="5">
    <location>
        <begin position="20"/>
        <end position="355"/>
    </location>
</feature>
<dbReference type="SUPFAM" id="SSF53335">
    <property type="entry name" value="S-adenosyl-L-methionine-dependent methyltransferases"/>
    <property type="match status" value="1"/>
</dbReference>
<dbReference type="Gene3D" id="3.90.280.10">
    <property type="entry name" value="PEBP-like"/>
    <property type="match status" value="1"/>
</dbReference>
<comment type="caution">
    <text evidence="6">The sequence shown here is derived from an EMBL/GenBank/DDBJ whole genome shotgun (WGS) entry which is preliminary data.</text>
</comment>
<dbReference type="VEuPathDB" id="FungiDB:An09g02330"/>
<dbReference type="InterPro" id="IPR035810">
    <property type="entry name" value="PEBP_euk"/>
</dbReference>
<dbReference type="VEuPathDB" id="FungiDB:ASPNIDRAFT2_1180672"/>
<dbReference type="AlphaFoldDB" id="A0A505I5V8"/>
<dbReference type="Proteomes" id="UP000197666">
    <property type="component" value="Unassembled WGS sequence"/>
</dbReference>
<proteinExistence type="inferred from homology"/>
<dbReference type="VEuPathDB" id="FungiDB:ATCC64974_11090"/>
<dbReference type="VEuPathDB" id="FungiDB:M747DRAFT_296877"/>
<dbReference type="InterPro" id="IPR036610">
    <property type="entry name" value="PEBP-like_sf"/>
</dbReference>
<evidence type="ECO:0000313" key="6">
    <source>
        <dbReference type="EMBL" id="TPR06694.1"/>
    </source>
</evidence>
<keyword evidence="3" id="KW-0949">S-adenosyl-L-methionine</keyword>
<dbReference type="PANTHER" id="PTHR35897">
    <property type="entry name" value="METHYLTRANSFERASE AUSD"/>
    <property type="match status" value="1"/>
</dbReference>
<dbReference type="VEuPathDB" id="FungiDB:ATCC64974_11100"/>
<dbReference type="CDD" id="cd00866">
    <property type="entry name" value="PEBP_euk"/>
    <property type="match status" value="1"/>
</dbReference>
<dbReference type="InterPro" id="IPR029063">
    <property type="entry name" value="SAM-dependent_MTases_sf"/>
</dbReference>
<dbReference type="Pfam" id="PF01161">
    <property type="entry name" value="PBP"/>
    <property type="match status" value="1"/>
</dbReference>
<dbReference type="PANTHER" id="PTHR35897:SF1">
    <property type="entry name" value="METHYLTRANSFERASE AUSD"/>
    <property type="match status" value="1"/>
</dbReference>
<evidence type="ECO:0000256" key="3">
    <source>
        <dbReference type="ARBA" id="ARBA00022691"/>
    </source>
</evidence>
<dbReference type="InterPro" id="IPR051654">
    <property type="entry name" value="Meroterpenoid_MTases"/>
</dbReference>
<keyword evidence="5" id="KW-0732">Signal</keyword>
<evidence type="ECO:0000256" key="5">
    <source>
        <dbReference type="SAM" id="SignalP"/>
    </source>
</evidence>
<dbReference type="VEuPathDB" id="FungiDB:ASPNIDRAFT2_1180673"/>
<comment type="similarity">
    <text evidence="4">Belongs to the class I-like SAM-binding methyltransferase superfamily.</text>
</comment>
<accession>A0A505I5V8</accession>
<keyword evidence="2" id="KW-0808">Transferase</keyword>
<dbReference type="EMBL" id="NKJJ02000005">
    <property type="protein sequence ID" value="TPR06694.1"/>
    <property type="molecule type" value="Genomic_DNA"/>
</dbReference>
<evidence type="ECO:0000256" key="4">
    <source>
        <dbReference type="ARBA" id="ARBA00038314"/>
    </source>
</evidence>
<dbReference type="VEuPathDB" id="FungiDB:An09g02340"/>
<evidence type="ECO:0000256" key="2">
    <source>
        <dbReference type="ARBA" id="ARBA00022679"/>
    </source>
</evidence>
<dbReference type="GO" id="GO:0016740">
    <property type="term" value="F:transferase activity"/>
    <property type="evidence" value="ECO:0007669"/>
    <property type="project" value="UniProtKB-KW"/>
</dbReference>
<dbReference type="InterPro" id="IPR008914">
    <property type="entry name" value="PEBP"/>
</dbReference>
<protein>
    <submittedName>
        <fullName evidence="6">Rad4 transglutaminase-like domain family protein</fullName>
    </submittedName>
</protein>
<dbReference type="SUPFAM" id="SSF49777">
    <property type="entry name" value="PEBP-like"/>
    <property type="match status" value="1"/>
</dbReference>
<dbReference type="VEuPathDB" id="FungiDB:M747DRAFT_69288"/>
<reference evidence="7" key="1">
    <citation type="submission" date="2018-10" db="EMBL/GenBank/DDBJ databases">
        <title>FDA dAtabase for Regulatory Grade micrObial Sequences (FDA-ARGOS): Supporting development and validation of Infectious Disease Dx tests.</title>
        <authorList>
            <person name="Kerrigan L."/>
            <person name="Tallon L."/>
            <person name="Sadzewicz L."/>
            <person name="Sengamalay N."/>
            <person name="Ott S."/>
            <person name="Godinez A."/>
            <person name="Nagaraj S."/>
            <person name="Vavikolanu K."/>
            <person name="Nadendla S."/>
            <person name="George J."/>
            <person name="Sichtig H."/>
        </authorList>
    </citation>
    <scope>NUCLEOTIDE SEQUENCE [LARGE SCALE GENOMIC DNA]</scope>
    <source>
        <strain evidence="7">FDAARGOS_311</strain>
    </source>
</reference>
<dbReference type="Gene3D" id="3.40.50.150">
    <property type="entry name" value="Vaccinia Virus protein VP39"/>
    <property type="match status" value="1"/>
</dbReference>
<evidence type="ECO:0000256" key="1">
    <source>
        <dbReference type="ARBA" id="ARBA00005179"/>
    </source>
</evidence>
<sequence>MRLVSAIAAFAAVATAATADTVPPELASIGEPSTVLNVTYSVGSTSVSFTPGEFLNASVAVDAPQPHLHDMGLSSSGPYLLLMVDPDYNKTTPPSVILHTIVANLTTAVNSSSDANVLASYIAPTPTSGTHNYTLFLFDQPSNFSIPSRYESFMLTVKGTPVNRVNLPLVSFLNQTGLGSPVAANYFRRDEAFRIFPYPCIGQMRFLSCHLSCLPFYPQVLSRLRASPDNGFLDAGCCVGQELRYLVYAASIPPSQLYGFDLEPGFFELGYKLFRDNTDSFPATFVGADLGVSDEEWESGEIVGTMKGKIDVVWAGSLLHFWDYEGQVRGVKRLIGLTRGQIGTVVCGRQMGSTA</sequence>
<organism evidence="6 7">
    <name type="scientific">Aspergillus niger</name>
    <dbReference type="NCBI Taxonomy" id="5061"/>
    <lineage>
        <taxon>Eukaryota</taxon>
        <taxon>Fungi</taxon>
        <taxon>Dikarya</taxon>
        <taxon>Ascomycota</taxon>
        <taxon>Pezizomycotina</taxon>
        <taxon>Eurotiomycetes</taxon>
        <taxon>Eurotiomycetidae</taxon>
        <taxon>Eurotiales</taxon>
        <taxon>Aspergillaceae</taxon>
        <taxon>Aspergillus</taxon>
        <taxon>Aspergillus subgen. Circumdati</taxon>
    </lineage>
</organism>
<evidence type="ECO:0000313" key="7">
    <source>
        <dbReference type="Proteomes" id="UP000197666"/>
    </source>
</evidence>
<gene>
    <name evidence="6" type="ORF">CAN33_0023855</name>
</gene>
<comment type="pathway">
    <text evidence="1">Secondary metabolite biosynthesis.</text>
</comment>